<keyword evidence="3" id="KW-1185">Reference proteome</keyword>
<dbReference type="Pfam" id="PF19799">
    <property type="entry name" value="DUF6282"/>
    <property type="match status" value="1"/>
</dbReference>
<evidence type="ECO:0008006" key="5">
    <source>
        <dbReference type="Google" id="ProtNLM"/>
    </source>
</evidence>
<reference evidence="1 3" key="1">
    <citation type="submission" date="2015-11" db="EMBL/GenBank/DDBJ databases">
        <title>Genomic analysis of 38 Legionella species identifies large and diverse effector repertoires.</title>
        <authorList>
            <person name="Burstein D."/>
            <person name="Amaro F."/>
            <person name="Zusman T."/>
            <person name="Lifshitz Z."/>
            <person name="Cohen O."/>
            <person name="Gilbert J.A."/>
            <person name="Pupko T."/>
            <person name="Shuman H.A."/>
            <person name="Segal G."/>
        </authorList>
    </citation>
    <scope>NUCLEOTIDE SEQUENCE [LARGE SCALE GENOMIC DNA]</scope>
    <source>
        <strain evidence="1 3">ATCC 49507</strain>
    </source>
</reference>
<protein>
    <recommendedName>
        <fullName evidence="5">Amidohydrolase</fullName>
    </recommendedName>
</protein>
<dbReference type="RefSeq" id="WP_058472796.1">
    <property type="nucleotide sequence ID" value="NZ_CAAAIL010000011.1"/>
</dbReference>
<proteinExistence type="predicted"/>
<evidence type="ECO:0000313" key="4">
    <source>
        <dbReference type="Proteomes" id="UP000254230"/>
    </source>
</evidence>
<dbReference type="InterPro" id="IPR032466">
    <property type="entry name" value="Metal_Hydrolase"/>
</dbReference>
<dbReference type="PIRSF" id="PIRSF021898">
    <property type="entry name" value="UCP021898"/>
    <property type="match status" value="1"/>
</dbReference>
<dbReference type="EMBL" id="UGOW01000001">
    <property type="protein sequence ID" value="STY19175.1"/>
    <property type="molecule type" value="Genomic_DNA"/>
</dbReference>
<dbReference type="AlphaFoldDB" id="A0A378KX76"/>
<evidence type="ECO:0000313" key="1">
    <source>
        <dbReference type="EMBL" id="KTD52756.1"/>
    </source>
</evidence>
<dbReference type="OrthoDB" id="9789440at2"/>
<name>A0A378KX76_9GAMM</name>
<dbReference type="InterPro" id="IPR046249">
    <property type="entry name" value="DUF6282"/>
</dbReference>
<dbReference type="InterPro" id="IPR016797">
    <property type="entry name" value="UCP021898"/>
</dbReference>
<dbReference type="STRING" id="45072.Lqua_0589"/>
<evidence type="ECO:0000313" key="2">
    <source>
        <dbReference type="EMBL" id="STY19175.1"/>
    </source>
</evidence>
<reference evidence="2 4" key="2">
    <citation type="submission" date="2018-06" db="EMBL/GenBank/DDBJ databases">
        <authorList>
            <consortium name="Pathogen Informatics"/>
            <person name="Doyle S."/>
        </authorList>
    </citation>
    <scope>NUCLEOTIDE SEQUENCE [LARGE SCALE GENOMIC DNA]</scope>
    <source>
        <strain evidence="2 4">NCTC12376</strain>
    </source>
</reference>
<dbReference type="EMBL" id="LNYR01000006">
    <property type="protein sequence ID" value="KTD52756.1"/>
    <property type="molecule type" value="Genomic_DNA"/>
</dbReference>
<dbReference type="Proteomes" id="UP000054639">
    <property type="component" value="Unassembled WGS sequence"/>
</dbReference>
<dbReference type="Proteomes" id="UP000254230">
    <property type="component" value="Unassembled WGS sequence"/>
</dbReference>
<sequence>MQALDDYKLIDIHYHANPDLYLRRWDALEAGKIYQSINGAVVLKSHLGATSIQATLAQRIGLPVLPSLVLNHIAGGINFRAVLQALNEYQPLIPARMIVHFPTITGRKIKSRLSRTVTHPELAPYSLRHETLFNDHYQLRDEVIDVLKMAKDYPIVLSTGHASADELYQLVDACIQYNVRSLLLNQPANPLTNLNATQLKELAKHEFIWIEQTLLTYVLEHQTKEDFGEVLSSLPRVIYSSDLGQTDQMDIKHWIDYSEHVFSELKLSEQRKKELLSLNALNILKL</sequence>
<evidence type="ECO:0000313" key="3">
    <source>
        <dbReference type="Proteomes" id="UP000054639"/>
    </source>
</evidence>
<gene>
    <name evidence="1" type="ORF">Lqua_0589</name>
    <name evidence="2" type="ORF">NCTC12376_03006</name>
</gene>
<organism evidence="2 4">
    <name type="scientific">Legionella quateirensis</name>
    <dbReference type="NCBI Taxonomy" id="45072"/>
    <lineage>
        <taxon>Bacteria</taxon>
        <taxon>Pseudomonadati</taxon>
        <taxon>Pseudomonadota</taxon>
        <taxon>Gammaproteobacteria</taxon>
        <taxon>Legionellales</taxon>
        <taxon>Legionellaceae</taxon>
        <taxon>Legionella</taxon>
    </lineage>
</organism>
<dbReference type="SUPFAM" id="SSF51556">
    <property type="entry name" value="Metallo-dependent hydrolases"/>
    <property type="match status" value="1"/>
</dbReference>
<accession>A0A378KX76</accession>